<dbReference type="AlphaFoldDB" id="A0A318FA43"/>
<evidence type="ECO:0000313" key="2">
    <source>
        <dbReference type="Proteomes" id="UP000247485"/>
    </source>
</evidence>
<name>A0A318FA43_KLEOX</name>
<reference evidence="1 2" key="1">
    <citation type="submission" date="2018-05" db="EMBL/GenBank/DDBJ databases">
        <title>Freshwater and sediment microbial communities from various areas in North America, analyzing microbe dynamics in response to fracking.</title>
        <authorList>
            <person name="Lamendella R."/>
        </authorList>
    </citation>
    <scope>NUCLEOTIDE SEQUENCE [LARGE SCALE GENOMIC DNA]</scope>
    <source>
        <strain evidence="1 2">67</strain>
    </source>
</reference>
<comment type="caution">
    <text evidence="1">The sequence shown here is derived from an EMBL/GenBank/DDBJ whole genome shotgun (WGS) entry which is preliminary data.</text>
</comment>
<dbReference type="Proteomes" id="UP000247485">
    <property type="component" value="Unassembled WGS sequence"/>
</dbReference>
<accession>A0A318FA43</accession>
<gene>
    <name evidence="1" type="ORF">DET57_12815</name>
</gene>
<protein>
    <submittedName>
        <fullName evidence="1">Uncharacterized protein</fullName>
    </submittedName>
</protein>
<proteinExistence type="predicted"/>
<evidence type="ECO:0000313" key="1">
    <source>
        <dbReference type="EMBL" id="PXW36738.1"/>
    </source>
</evidence>
<sequence length="51" mass="6033">MRLRNDRRNGRPLLKLKQVQSLLAHPYICAQMRDRGICRINNEKGRLVDES</sequence>
<dbReference type="EMBL" id="QJJG01000028">
    <property type="protein sequence ID" value="PXW36738.1"/>
    <property type="molecule type" value="Genomic_DNA"/>
</dbReference>
<organism evidence="1 2">
    <name type="scientific">Klebsiella oxytoca</name>
    <dbReference type="NCBI Taxonomy" id="571"/>
    <lineage>
        <taxon>Bacteria</taxon>
        <taxon>Pseudomonadati</taxon>
        <taxon>Pseudomonadota</taxon>
        <taxon>Gammaproteobacteria</taxon>
        <taxon>Enterobacterales</taxon>
        <taxon>Enterobacteriaceae</taxon>
        <taxon>Klebsiella/Raoultella group</taxon>
        <taxon>Klebsiella</taxon>
    </lineage>
</organism>